<evidence type="ECO:0000259" key="18">
    <source>
        <dbReference type="PROSITE" id="PS50057"/>
    </source>
</evidence>
<dbReference type="SMART" id="SM01195">
    <property type="entry name" value="FA"/>
    <property type="match status" value="1"/>
</dbReference>
<dbReference type="InterPro" id="IPR018979">
    <property type="entry name" value="FERM_N"/>
</dbReference>
<dbReference type="InterPro" id="IPR029071">
    <property type="entry name" value="Ubiquitin-like_domsf"/>
</dbReference>
<protein>
    <recommendedName>
        <fullName evidence="14">Protein 4.1</fullName>
    </recommendedName>
    <alternativeName>
        <fullName evidence="15">Band 4.1</fullName>
    </alternativeName>
    <alternativeName>
        <fullName evidence="16">Erythrocyte membrane protein band 4.1</fullName>
    </alternativeName>
</protein>
<dbReference type="GO" id="GO:0005516">
    <property type="term" value="F:calmodulin binding"/>
    <property type="evidence" value="ECO:0007669"/>
    <property type="project" value="UniProtKB-KW"/>
</dbReference>
<feature type="region of interest" description="Disordered" evidence="17">
    <location>
        <begin position="377"/>
        <end position="406"/>
    </location>
</feature>
<dbReference type="InterPro" id="IPR035963">
    <property type="entry name" value="FERM_2"/>
</dbReference>
<dbReference type="PIRSF" id="PIRSF002304">
    <property type="entry name" value="Membrane_skeletal_4_1"/>
    <property type="match status" value="1"/>
</dbReference>
<dbReference type="Pfam" id="PF05902">
    <property type="entry name" value="4_1_CTD"/>
    <property type="match status" value="1"/>
</dbReference>
<dbReference type="InterPro" id="IPR007477">
    <property type="entry name" value="SAB_dom"/>
</dbReference>
<evidence type="ECO:0000313" key="19">
    <source>
        <dbReference type="EMBL" id="AFE65569.1"/>
    </source>
</evidence>
<dbReference type="Pfam" id="PF00373">
    <property type="entry name" value="FERM_M"/>
    <property type="match status" value="1"/>
</dbReference>
<evidence type="ECO:0000256" key="13">
    <source>
        <dbReference type="ARBA" id="ARBA00023306"/>
    </source>
</evidence>
<dbReference type="CDD" id="cd14473">
    <property type="entry name" value="FERM_B-lobe"/>
    <property type="match status" value="1"/>
</dbReference>
<dbReference type="Pfam" id="PF09380">
    <property type="entry name" value="FERM_C"/>
    <property type="match status" value="1"/>
</dbReference>
<gene>
    <name evidence="19" type="primary">EPB41</name>
</gene>
<evidence type="ECO:0000256" key="12">
    <source>
        <dbReference type="ARBA" id="ARBA00023242"/>
    </source>
</evidence>
<dbReference type="GO" id="GO:0005634">
    <property type="term" value="C:nucleus"/>
    <property type="evidence" value="ECO:0007669"/>
    <property type="project" value="UniProtKB-SubCell"/>
</dbReference>
<accession>H9ET60</accession>
<keyword evidence="4" id="KW-0813">Transport</keyword>
<dbReference type="SUPFAM" id="SSF50729">
    <property type="entry name" value="PH domain-like"/>
    <property type="match status" value="1"/>
</dbReference>
<dbReference type="InterPro" id="IPR014352">
    <property type="entry name" value="FERM/acyl-CoA-bd_prot_sf"/>
</dbReference>
<dbReference type="CDD" id="cd17105">
    <property type="entry name" value="FERM_F1_EPB41"/>
    <property type="match status" value="1"/>
</dbReference>
<keyword evidence="10" id="KW-0009">Actin-binding</keyword>
<evidence type="ECO:0000256" key="15">
    <source>
        <dbReference type="ARBA" id="ARBA00030419"/>
    </source>
</evidence>
<keyword evidence="12" id="KW-0539">Nucleus</keyword>
<dbReference type="PRINTS" id="PR00661">
    <property type="entry name" value="ERMFAMILY"/>
</dbReference>
<evidence type="ECO:0000256" key="10">
    <source>
        <dbReference type="ARBA" id="ARBA00023203"/>
    </source>
</evidence>
<dbReference type="SUPFAM" id="SSF54236">
    <property type="entry name" value="Ubiquitin-like"/>
    <property type="match status" value="1"/>
</dbReference>
<dbReference type="Pfam" id="PF08736">
    <property type="entry name" value="FA"/>
    <property type="match status" value="1"/>
</dbReference>
<name>H9ET60_MACMU</name>
<feature type="compositionally biased region" description="Acidic residues" evidence="17">
    <location>
        <begin position="392"/>
        <end position="401"/>
    </location>
</feature>
<dbReference type="Gene3D" id="2.30.29.30">
    <property type="entry name" value="Pleckstrin-homology domain (PH domain)/Phosphotyrosine-binding domain (PTB)"/>
    <property type="match status" value="1"/>
</dbReference>
<dbReference type="EMBL" id="JU321813">
    <property type="protein sequence ID" value="AFE65569.1"/>
    <property type="molecule type" value="mRNA"/>
</dbReference>
<dbReference type="PANTHER" id="PTHR23280">
    <property type="entry name" value="4.1 G PROTEIN"/>
    <property type="match status" value="1"/>
</dbReference>
<dbReference type="CDD" id="cd13184">
    <property type="entry name" value="FERM_C_4_1_family"/>
    <property type="match status" value="1"/>
</dbReference>
<keyword evidence="6" id="KW-0597">Phosphoprotein</keyword>
<dbReference type="PRINTS" id="PR00935">
    <property type="entry name" value="BAND41"/>
</dbReference>
<sequence length="601" mass="67311">MHCKVSLLDDTVYECVVEKHAKGQDLLKRVCEHLNLLEEDYFGLAIWDNATSKTWLDSAKEIKKQVRGVPWNFTFNVKFYPPDPAQLTEDITRYYLCLQLRQDIVAGRLPCSFATLALLGSYTIQSELGDYDPELHGVDYVSDFKLAPNQTKELEEKVMELHKSYRSMTPAQADLEFLENAKKLSMYGVDLHKAKDLEGVDIILGVCSSGLLVYKDKLRINRFPWPKVLKISYKRSSFFIKIRPGEQEQYESTIGFKLPSYRAAKKLWKVCVEHHTFFRLTSTDTIPKSKFLALGSKFRYSGRTQAQTRQASALIDRPAPHFERTASKRASRSLDGAAAVDSADRSPRPTSAPAIAQGQVAEGGVLDASAKKTVVPKAQKETVKAEVKKEDEPPEQAEPEPTEAWKDLDKSQEEIRKHHASISELKKNFMESVPEPRPSEWDKRLSTHSPFRTLNVNGQIPTGEGPPLVKTQTVTISDNTNAVKSEIPTKDVPIVHTETKTITYEAAQTDDNSGDLDPGVLLTAQTITSETTSSTTTTQITKTVKGGISETRIEKRIVITGDADIDHDQVLVQAIKEAKEQHPDMSVTKVVVHQETEIADE</sequence>
<dbReference type="SUPFAM" id="SSF47031">
    <property type="entry name" value="Second domain of FERM"/>
    <property type="match status" value="1"/>
</dbReference>
<dbReference type="Gene3D" id="3.10.20.90">
    <property type="entry name" value="Phosphatidylinositol 3-kinase Catalytic Subunit, Chain A, domain 1"/>
    <property type="match status" value="1"/>
</dbReference>
<evidence type="ECO:0000256" key="7">
    <source>
        <dbReference type="ARBA" id="ARBA00022618"/>
    </source>
</evidence>
<comment type="subcellular location">
    <subcellularLocation>
        <location evidence="3">Cytoplasm</location>
        <location evidence="3">Cell cortex</location>
    </subcellularLocation>
    <subcellularLocation>
        <location evidence="2">Cytoplasm</location>
        <location evidence="2">Cytoskeleton</location>
    </subcellularLocation>
    <subcellularLocation>
        <location evidence="1">Nucleus</location>
    </subcellularLocation>
</comment>
<evidence type="ECO:0000256" key="2">
    <source>
        <dbReference type="ARBA" id="ARBA00004245"/>
    </source>
</evidence>
<organism evidence="19">
    <name type="scientific">Macaca mulatta</name>
    <name type="common">Rhesus macaque</name>
    <dbReference type="NCBI Taxonomy" id="9544"/>
    <lineage>
        <taxon>Eukaryota</taxon>
        <taxon>Metazoa</taxon>
        <taxon>Chordata</taxon>
        <taxon>Craniata</taxon>
        <taxon>Vertebrata</taxon>
        <taxon>Euteleostomi</taxon>
        <taxon>Mammalia</taxon>
        <taxon>Eutheria</taxon>
        <taxon>Euarchontoglires</taxon>
        <taxon>Primates</taxon>
        <taxon>Haplorrhini</taxon>
        <taxon>Catarrhini</taxon>
        <taxon>Cercopithecidae</taxon>
        <taxon>Cercopithecinae</taxon>
        <taxon>Macaca</taxon>
    </lineage>
</organism>
<evidence type="ECO:0000256" key="11">
    <source>
        <dbReference type="ARBA" id="ARBA00023212"/>
    </source>
</evidence>
<dbReference type="InterPro" id="IPR021187">
    <property type="entry name" value="EPB4.1_FERM_F1"/>
</dbReference>
<reference evidence="19" key="1">
    <citation type="journal article" date="2014" name="Biol. Direct">
        <title>A new rhesus macaque assembly and annotation for next-generation sequencing analyses.</title>
        <authorList>
            <person name="Zimin A.V."/>
            <person name="Cornish A.S."/>
            <person name="Maudhoo M.D."/>
            <person name="Gibbs R.M."/>
            <person name="Zhang X."/>
            <person name="Pandey S."/>
            <person name="Meehan D.T."/>
            <person name="Wipfler K."/>
            <person name="Bosinger S.E."/>
            <person name="Johnson Z.P."/>
            <person name="Tharp G.K."/>
            <person name="Marcais G."/>
            <person name="Roberts M."/>
            <person name="Ferguson B."/>
            <person name="Fox H.S."/>
            <person name="Treangen T."/>
            <person name="Salzberg S.L."/>
            <person name="Yorke J.A."/>
            <person name="Norgren R.B.Jr."/>
        </authorList>
    </citation>
    <scope>NUCLEOTIDE SEQUENCE</scope>
    <source>
        <tissue evidence="19">Caudate</tissue>
    </source>
</reference>
<feature type="compositionally biased region" description="Basic and acidic residues" evidence="17">
    <location>
        <begin position="378"/>
        <end position="391"/>
    </location>
</feature>
<dbReference type="FunFam" id="3.10.20.90:FF:000002">
    <property type="entry name" value="Erythrocyte protein band 4.1-like 3"/>
    <property type="match status" value="1"/>
</dbReference>
<dbReference type="InterPro" id="IPR019747">
    <property type="entry name" value="FERM_CS"/>
</dbReference>
<dbReference type="GO" id="GO:0051301">
    <property type="term" value="P:cell division"/>
    <property type="evidence" value="ECO:0007669"/>
    <property type="project" value="UniProtKB-KW"/>
</dbReference>
<dbReference type="InterPro" id="IPR000299">
    <property type="entry name" value="FERM_domain"/>
</dbReference>
<dbReference type="AlphaFoldDB" id="H9ET60"/>
<keyword evidence="7" id="KW-0132">Cell division</keyword>
<dbReference type="GO" id="GO:0005938">
    <property type="term" value="C:cell cortex"/>
    <property type="evidence" value="ECO:0007669"/>
    <property type="project" value="UniProtKB-SubCell"/>
</dbReference>
<keyword evidence="13" id="KW-0131">Cell cycle</keyword>
<evidence type="ECO:0000256" key="9">
    <source>
        <dbReference type="ARBA" id="ARBA00022860"/>
    </source>
</evidence>
<dbReference type="Pfam" id="PF04382">
    <property type="entry name" value="SAB"/>
    <property type="match status" value="1"/>
</dbReference>
<evidence type="ECO:0000256" key="8">
    <source>
        <dbReference type="ARBA" id="ARBA00022776"/>
    </source>
</evidence>
<dbReference type="InterPro" id="IPR019749">
    <property type="entry name" value="Band_41_domain"/>
</dbReference>
<keyword evidence="9" id="KW-0112">Calmodulin-binding</keyword>
<dbReference type="InterPro" id="IPR014847">
    <property type="entry name" value="FA"/>
</dbReference>
<evidence type="ECO:0000256" key="3">
    <source>
        <dbReference type="ARBA" id="ARBA00004544"/>
    </source>
</evidence>
<proteinExistence type="evidence at transcript level"/>
<feature type="region of interest" description="Disordered" evidence="17">
    <location>
        <begin position="309"/>
        <end position="359"/>
    </location>
</feature>
<evidence type="ECO:0000256" key="6">
    <source>
        <dbReference type="ARBA" id="ARBA00022553"/>
    </source>
</evidence>
<evidence type="ECO:0000256" key="14">
    <source>
        <dbReference type="ARBA" id="ARBA00023658"/>
    </source>
</evidence>
<keyword evidence="5" id="KW-0963">Cytoplasm</keyword>
<dbReference type="PROSITE" id="PS50057">
    <property type="entry name" value="FERM_3"/>
    <property type="match status" value="1"/>
</dbReference>
<dbReference type="GO" id="GO:0003779">
    <property type="term" value="F:actin binding"/>
    <property type="evidence" value="ECO:0007669"/>
    <property type="project" value="UniProtKB-KW"/>
</dbReference>
<evidence type="ECO:0000256" key="16">
    <source>
        <dbReference type="ARBA" id="ARBA00032586"/>
    </source>
</evidence>
<dbReference type="FunFam" id="2.30.29.30:FF:000001">
    <property type="entry name" value="Erythrocyte membrane protein band 4.1"/>
    <property type="match status" value="1"/>
</dbReference>
<dbReference type="GO" id="GO:0005198">
    <property type="term" value="F:structural molecule activity"/>
    <property type="evidence" value="ECO:0007669"/>
    <property type="project" value="InterPro"/>
</dbReference>
<dbReference type="PROSITE" id="PS00661">
    <property type="entry name" value="FERM_2"/>
    <property type="match status" value="1"/>
</dbReference>
<dbReference type="InterPro" id="IPR019748">
    <property type="entry name" value="FERM_central"/>
</dbReference>
<keyword evidence="11" id="KW-0206">Cytoskeleton</keyword>
<dbReference type="Gene3D" id="1.20.80.10">
    <property type="match status" value="1"/>
</dbReference>
<dbReference type="InterPro" id="IPR018980">
    <property type="entry name" value="FERM_PH-like_C"/>
</dbReference>
<dbReference type="PROSITE" id="PS00660">
    <property type="entry name" value="FERM_1"/>
    <property type="match status" value="1"/>
</dbReference>
<dbReference type="PANTHER" id="PTHR23280:SF12">
    <property type="entry name" value="PROTEIN 4.1"/>
    <property type="match status" value="1"/>
</dbReference>
<dbReference type="InterPro" id="IPR008379">
    <property type="entry name" value="Band_4.1_C"/>
</dbReference>
<dbReference type="GO" id="GO:0005856">
    <property type="term" value="C:cytoskeleton"/>
    <property type="evidence" value="ECO:0007669"/>
    <property type="project" value="UniProtKB-SubCell"/>
</dbReference>
<evidence type="ECO:0000256" key="4">
    <source>
        <dbReference type="ARBA" id="ARBA00022448"/>
    </source>
</evidence>
<keyword evidence="8" id="KW-0498">Mitosis</keyword>
<evidence type="ECO:0000256" key="5">
    <source>
        <dbReference type="ARBA" id="ARBA00022490"/>
    </source>
</evidence>
<dbReference type="InterPro" id="IPR000798">
    <property type="entry name" value="Ez/rad/moesin-like"/>
</dbReference>
<evidence type="ECO:0000256" key="17">
    <source>
        <dbReference type="SAM" id="MobiDB-lite"/>
    </source>
</evidence>
<dbReference type="FunFam" id="1.20.80.10:FF:000001">
    <property type="entry name" value="Erythrocyte membrane protein band 4.1"/>
    <property type="match status" value="1"/>
</dbReference>
<feature type="domain" description="FERM" evidence="18">
    <location>
        <begin position="1"/>
        <end position="282"/>
    </location>
</feature>
<dbReference type="GO" id="GO:0030866">
    <property type="term" value="P:cortical actin cytoskeleton organization"/>
    <property type="evidence" value="ECO:0007669"/>
    <property type="project" value="InterPro"/>
</dbReference>
<dbReference type="InterPro" id="IPR011993">
    <property type="entry name" value="PH-like_dom_sf"/>
</dbReference>
<dbReference type="SMART" id="SM00295">
    <property type="entry name" value="B41"/>
    <property type="match status" value="1"/>
</dbReference>
<dbReference type="SMART" id="SM01196">
    <property type="entry name" value="FERM_C"/>
    <property type="match status" value="1"/>
</dbReference>
<evidence type="ECO:0000256" key="1">
    <source>
        <dbReference type="ARBA" id="ARBA00004123"/>
    </source>
</evidence>
<dbReference type="Pfam" id="PF09379">
    <property type="entry name" value="FERM_N"/>
    <property type="match status" value="1"/>
</dbReference>